<keyword evidence="2" id="KW-1185">Reference proteome</keyword>
<evidence type="ECO:0000313" key="1">
    <source>
        <dbReference type="EMBL" id="KAI4465158.1"/>
    </source>
</evidence>
<organism evidence="1 2">
    <name type="scientific">Holotrichia oblita</name>
    <name type="common">Chafer beetle</name>
    <dbReference type="NCBI Taxonomy" id="644536"/>
    <lineage>
        <taxon>Eukaryota</taxon>
        <taxon>Metazoa</taxon>
        <taxon>Ecdysozoa</taxon>
        <taxon>Arthropoda</taxon>
        <taxon>Hexapoda</taxon>
        <taxon>Insecta</taxon>
        <taxon>Pterygota</taxon>
        <taxon>Neoptera</taxon>
        <taxon>Endopterygota</taxon>
        <taxon>Coleoptera</taxon>
        <taxon>Polyphaga</taxon>
        <taxon>Scarabaeiformia</taxon>
        <taxon>Scarabaeidae</taxon>
        <taxon>Melolonthinae</taxon>
        <taxon>Holotrichia</taxon>
    </lineage>
</organism>
<sequence>MSKVRENASTCLFANKDSPLSSKIALFNAHANDHQQKQTVNPFSNDIKNMNKRHFSKDEYGRPEKGSLSESRGFKATAQVCKEMLELCEMISLYGEPLFTPLENPNDPRKVISFGDLFTLYTIISDKLVGMLLRARKHKIVDFEGECLFQRRDDHVPIILLKPIEHIREEFQKKIDSALTAIKENENRRSHERLLDL</sequence>
<proteinExistence type="predicted"/>
<comment type="caution">
    <text evidence="1">The sequence shown here is derived from an EMBL/GenBank/DDBJ whole genome shotgun (WGS) entry which is preliminary data.</text>
</comment>
<accession>A0ACB9TE54</accession>
<gene>
    <name evidence="1" type="ORF">MML48_3g00019858</name>
</gene>
<reference evidence="1" key="1">
    <citation type="submission" date="2022-04" db="EMBL/GenBank/DDBJ databases">
        <title>Chromosome-scale genome assembly of Holotrichia oblita Faldermann.</title>
        <authorList>
            <person name="Rongchong L."/>
        </authorList>
    </citation>
    <scope>NUCLEOTIDE SEQUENCE</scope>
    <source>
        <strain evidence="1">81SQS9</strain>
    </source>
</reference>
<evidence type="ECO:0000313" key="2">
    <source>
        <dbReference type="Proteomes" id="UP001056778"/>
    </source>
</evidence>
<dbReference type="EMBL" id="CM043017">
    <property type="protein sequence ID" value="KAI4465158.1"/>
    <property type="molecule type" value="Genomic_DNA"/>
</dbReference>
<dbReference type="Proteomes" id="UP001056778">
    <property type="component" value="Chromosome 3"/>
</dbReference>
<name>A0ACB9TE54_HOLOL</name>
<protein>
    <submittedName>
        <fullName evidence="1">Striated muscle activator of rho-dependent signaling-related</fullName>
    </submittedName>
</protein>